<dbReference type="Proteomes" id="UP001141806">
    <property type="component" value="Unassembled WGS sequence"/>
</dbReference>
<name>A0A9Q0H146_9MAGN</name>
<comment type="caution">
    <text evidence="2">The sequence shown here is derived from an EMBL/GenBank/DDBJ whole genome shotgun (WGS) entry which is preliminary data.</text>
</comment>
<keyword evidence="1" id="KW-0472">Membrane</keyword>
<reference evidence="2" key="1">
    <citation type="journal article" date="2023" name="Plant J.">
        <title>The genome of the king protea, Protea cynaroides.</title>
        <authorList>
            <person name="Chang J."/>
            <person name="Duong T.A."/>
            <person name="Schoeman C."/>
            <person name="Ma X."/>
            <person name="Roodt D."/>
            <person name="Barker N."/>
            <person name="Li Z."/>
            <person name="Van de Peer Y."/>
            <person name="Mizrachi E."/>
        </authorList>
    </citation>
    <scope>NUCLEOTIDE SEQUENCE</scope>
    <source>
        <tissue evidence="2">Young leaves</tissue>
    </source>
</reference>
<gene>
    <name evidence="2" type="ORF">NE237_013524</name>
</gene>
<organism evidence="2 3">
    <name type="scientific">Protea cynaroides</name>
    <dbReference type="NCBI Taxonomy" id="273540"/>
    <lineage>
        <taxon>Eukaryota</taxon>
        <taxon>Viridiplantae</taxon>
        <taxon>Streptophyta</taxon>
        <taxon>Embryophyta</taxon>
        <taxon>Tracheophyta</taxon>
        <taxon>Spermatophyta</taxon>
        <taxon>Magnoliopsida</taxon>
        <taxon>Proteales</taxon>
        <taxon>Proteaceae</taxon>
        <taxon>Protea</taxon>
    </lineage>
</organism>
<evidence type="ECO:0000313" key="2">
    <source>
        <dbReference type="EMBL" id="KAJ4956741.1"/>
    </source>
</evidence>
<keyword evidence="1" id="KW-0812">Transmembrane</keyword>
<accession>A0A9Q0H146</accession>
<proteinExistence type="predicted"/>
<keyword evidence="1" id="KW-1133">Transmembrane helix</keyword>
<sequence>MTKKRPPSFSVRYSFWLLSKLLISVLLLLCFFAFIRLHLQSRQQYSIAHALYGGASSRMQVVRILQFMFIQSLATRSPFFYGRQRSASVKVILIKQFSILFFIGKSDSYVWRWSNGCDDSL</sequence>
<protein>
    <submittedName>
        <fullName evidence="2">Uncharacterized protein</fullName>
    </submittedName>
</protein>
<evidence type="ECO:0000256" key="1">
    <source>
        <dbReference type="SAM" id="Phobius"/>
    </source>
</evidence>
<feature type="transmembrane region" description="Helical" evidence="1">
    <location>
        <begin position="13"/>
        <end position="35"/>
    </location>
</feature>
<keyword evidence="3" id="KW-1185">Reference proteome</keyword>
<dbReference type="AlphaFoldDB" id="A0A9Q0H146"/>
<evidence type="ECO:0000313" key="3">
    <source>
        <dbReference type="Proteomes" id="UP001141806"/>
    </source>
</evidence>
<dbReference type="EMBL" id="JAMYWD010000011">
    <property type="protein sequence ID" value="KAJ4956741.1"/>
    <property type="molecule type" value="Genomic_DNA"/>
</dbReference>